<comment type="caution">
    <text evidence="3">The sequence shown here is derived from an EMBL/GenBank/DDBJ whole genome shotgun (WGS) entry which is preliminary data.</text>
</comment>
<keyword evidence="4" id="KW-1185">Reference proteome</keyword>
<dbReference type="AlphaFoldDB" id="A0A2W7MJX2"/>
<reference evidence="3 4" key="1">
    <citation type="submission" date="2018-06" db="EMBL/GenBank/DDBJ databases">
        <title>Genomic Encyclopedia of Type Strains, Phase IV (KMG-IV): sequencing the most valuable type-strain genomes for metagenomic binning, comparative biology and taxonomic classification.</title>
        <authorList>
            <person name="Goeker M."/>
        </authorList>
    </citation>
    <scope>NUCLEOTIDE SEQUENCE [LARGE SCALE GENOMIC DNA]</scope>
    <source>
        <strain evidence="3 4">DSM 5</strain>
    </source>
</reference>
<name>A0A2W7MJX2_9BACI</name>
<dbReference type="Proteomes" id="UP000248646">
    <property type="component" value="Unassembled WGS sequence"/>
</dbReference>
<dbReference type="RefSeq" id="WP_111438230.1">
    <property type="nucleotide sequence ID" value="NZ_QKZI01000001.1"/>
</dbReference>
<accession>A0A2W7MJX2</accession>
<sequence length="87" mass="9315">MKKLSTVLLSASLLFGLTVVSPLTTDAAAKNFSNCTELNKVYKGGVAKDGKVTNKGGKTKYKPTLSAEVYKLNSSKDRDKDGIACER</sequence>
<evidence type="ECO:0000313" key="4">
    <source>
        <dbReference type="Proteomes" id="UP000248646"/>
    </source>
</evidence>
<feature type="chain" id="PRO_5039255239" evidence="1">
    <location>
        <begin position="22"/>
        <end position="87"/>
    </location>
</feature>
<evidence type="ECO:0000259" key="2">
    <source>
        <dbReference type="SMART" id="SM00894"/>
    </source>
</evidence>
<dbReference type="SMART" id="SM00894">
    <property type="entry name" value="Excalibur"/>
    <property type="match status" value="1"/>
</dbReference>
<keyword evidence="1" id="KW-0732">Signal</keyword>
<protein>
    <submittedName>
        <fullName evidence="3">Excalibur calcium-binding domain-containing protein</fullName>
    </submittedName>
</protein>
<proteinExistence type="predicted"/>
<gene>
    <name evidence="3" type="ORF">C7437_101711</name>
</gene>
<evidence type="ECO:0000256" key="1">
    <source>
        <dbReference type="SAM" id="SignalP"/>
    </source>
</evidence>
<evidence type="ECO:0000313" key="3">
    <source>
        <dbReference type="EMBL" id="PZX07592.1"/>
    </source>
</evidence>
<dbReference type="OrthoDB" id="2735480at2"/>
<dbReference type="InterPro" id="IPR008613">
    <property type="entry name" value="Excalibur_Ca-bd_domain"/>
</dbReference>
<feature type="signal peptide" evidence="1">
    <location>
        <begin position="1"/>
        <end position="21"/>
    </location>
</feature>
<dbReference type="Pfam" id="PF05901">
    <property type="entry name" value="Excalibur"/>
    <property type="match status" value="1"/>
</dbReference>
<organism evidence="3 4">
    <name type="scientific">Psychrobacillus insolitus</name>
    <dbReference type="NCBI Taxonomy" id="1461"/>
    <lineage>
        <taxon>Bacteria</taxon>
        <taxon>Bacillati</taxon>
        <taxon>Bacillota</taxon>
        <taxon>Bacilli</taxon>
        <taxon>Bacillales</taxon>
        <taxon>Bacillaceae</taxon>
        <taxon>Psychrobacillus</taxon>
    </lineage>
</organism>
<dbReference type="EMBL" id="QKZI01000001">
    <property type="protein sequence ID" value="PZX07592.1"/>
    <property type="molecule type" value="Genomic_DNA"/>
</dbReference>
<feature type="domain" description="Excalibur calcium-binding" evidence="2">
    <location>
        <begin position="31"/>
        <end position="86"/>
    </location>
</feature>